<sequence>MNTILQMINWTYIINAVLALTIFMIIVLAFNLPLIIFVWLKYNKESEEVNIDNGIIESGKGWIKVKEGACFKTYEIYIEEDGTINYWQLNPDSKGD</sequence>
<feature type="transmembrane region" description="Helical" evidence="1">
    <location>
        <begin position="12"/>
        <end position="40"/>
    </location>
</feature>
<protein>
    <submittedName>
        <fullName evidence="2">Uncharacterized protein</fullName>
    </submittedName>
</protein>
<keyword evidence="1" id="KW-0812">Transmembrane</keyword>
<accession>A0A0F9JQK9</accession>
<dbReference type="AlphaFoldDB" id="A0A0F9JQK9"/>
<proteinExistence type="predicted"/>
<keyword evidence="1" id="KW-1133">Transmembrane helix</keyword>
<gene>
    <name evidence="2" type="ORF">LCGC14_1425390</name>
</gene>
<reference evidence="2" key="1">
    <citation type="journal article" date="2015" name="Nature">
        <title>Complex archaea that bridge the gap between prokaryotes and eukaryotes.</title>
        <authorList>
            <person name="Spang A."/>
            <person name="Saw J.H."/>
            <person name="Jorgensen S.L."/>
            <person name="Zaremba-Niedzwiedzka K."/>
            <person name="Martijn J."/>
            <person name="Lind A.E."/>
            <person name="van Eijk R."/>
            <person name="Schleper C."/>
            <person name="Guy L."/>
            <person name="Ettema T.J."/>
        </authorList>
    </citation>
    <scope>NUCLEOTIDE SEQUENCE</scope>
</reference>
<name>A0A0F9JQK9_9ZZZZ</name>
<keyword evidence="1" id="KW-0472">Membrane</keyword>
<dbReference type="EMBL" id="LAZR01009549">
    <property type="protein sequence ID" value="KKM71948.1"/>
    <property type="molecule type" value="Genomic_DNA"/>
</dbReference>
<evidence type="ECO:0000256" key="1">
    <source>
        <dbReference type="SAM" id="Phobius"/>
    </source>
</evidence>
<evidence type="ECO:0000313" key="2">
    <source>
        <dbReference type="EMBL" id="KKM71948.1"/>
    </source>
</evidence>
<comment type="caution">
    <text evidence="2">The sequence shown here is derived from an EMBL/GenBank/DDBJ whole genome shotgun (WGS) entry which is preliminary data.</text>
</comment>
<organism evidence="2">
    <name type="scientific">marine sediment metagenome</name>
    <dbReference type="NCBI Taxonomy" id="412755"/>
    <lineage>
        <taxon>unclassified sequences</taxon>
        <taxon>metagenomes</taxon>
        <taxon>ecological metagenomes</taxon>
    </lineage>
</organism>